<dbReference type="OrthoDB" id="7396853at2759"/>
<keyword evidence="4" id="KW-0862">Zinc</keyword>
<dbReference type="OMA" id="HAVYVPM"/>
<dbReference type="Gene3D" id="3.40.830.10">
    <property type="entry name" value="LigB-like"/>
    <property type="match status" value="1"/>
</dbReference>
<evidence type="ECO:0000259" key="7">
    <source>
        <dbReference type="Pfam" id="PF02900"/>
    </source>
</evidence>
<dbReference type="Pfam" id="PF02900">
    <property type="entry name" value="LigB"/>
    <property type="match status" value="1"/>
</dbReference>
<keyword evidence="5" id="KW-0560">Oxidoreductase</keyword>
<dbReference type="Gramene" id="TraesROB_scaffold_133117_01G000100.1">
    <property type="protein sequence ID" value="TraesROB_scaffold_133117_01G000100.1"/>
    <property type="gene ID" value="TraesROB_scaffold_133117_01G000100"/>
</dbReference>
<evidence type="ECO:0000313" key="8">
    <source>
        <dbReference type="EnsemblPlants" id="TraesCS3A02G387800.1"/>
    </source>
</evidence>
<dbReference type="Proteomes" id="UP000019116">
    <property type="component" value="Chromosome 3A"/>
</dbReference>
<organism evidence="8">
    <name type="scientific">Triticum aestivum</name>
    <name type="common">Wheat</name>
    <dbReference type="NCBI Taxonomy" id="4565"/>
    <lineage>
        <taxon>Eukaryota</taxon>
        <taxon>Viridiplantae</taxon>
        <taxon>Streptophyta</taxon>
        <taxon>Embryophyta</taxon>
        <taxon>Tracheophyta</taxon>
        <taxon>Spermatophyta</taxon>
        <taxon>Magnoliopsida</taxon>
        <taxon>Liliopsida</taxon>
        <taxon>Poales</taxon>
        <taxon>Poaceae</taxon>
        <taxon>BOP clade</taxon>
        <taxon>Pooideae</taxon>
        <taxon>Triticodae</taxon>
        <taxon>Triticeae</taxon>
        <taxon>Triticinae</taxon>
        <taxon>Triticum</taxon>
    </lineage>
</organism>
<feature type="domain" description="Extradiol ring-cleavage dioxygenase class III enzyme subunit B" evidence="7">
    <location>
        <begin position="46"/>
        <end position="304"/>
    </location>
</feature>
<accession>A0A3B6EM94</accession>
<evidence type="ECO:0000256" key="1">
    <source>
        <dbReference type="ARBA" id="ARBA00001947"/>
    </source>
</evidence>
<dbReference type="CDD" id="cd07363">
    <property type="entry name" value="45_DOPA_Dioxygenase"/>
    <property type="match status" value="1"/>
</dbReference>
<dbReference type="Gramene" id="TraesCS3A03G0913400.1">
    <property type="protein sequence ID" value="TraesCS3A03G0913400.1.CDS"/>
    <property type="gene ID" value="TraesCS3A03G0913400"/>
</dbReference>
<dbReference type="Gramene" id="TraesRN3A0100930900.1">
    <property type="protein sequence ID" value="TraesRN3A0100930900.1"/>
    <property type="gene ID" value="TraesRN3A0100930900"/>
</dbReference>
<comment type="cofactor">
    <cofactor evidence="1">
        <name>Zn(2+)</name>
        <dbReference type="ChEBI" id="CHEBI:29105"/>
    </cofactor>
</comment>
<dbReference type="GO" id="GO:0016702">
    <property type="term" value="F:oxidoreductase activity, acting on single donors with incorporation of molecular oxygen, incorporation of two atoms of oxygen"/>
    <property type="evidence" value="ECO:0007669"/>
    <property type="project" value="UniProtKB-ARBA"/>
</dbReference>
<dbReference type="GO" id="GO:0008270">
    <property type="term" value="F:zinc ion binding"/>
    <property type="evidence" value="ECO:0007669"/>
    <property type="project" value="InterPro"/>
</dbReference>
<dbReference type="Gramene" id="TraesCLE_scaffold_094726_01G000300.1">
    <property type="protein sequence ID" value="TraesCLE_scaffold_094726_01G000300.1"/>
    <property type="gene ID" value="TraesCLE_scaffold_094726_01G000300"/>
</dbReference>
<reference evidence="8" key="1">
    <citation type="submission" date="2018-08" db="EMBL/GenBank/DDBJ databases">
        <authorList>
            <person name="Rossello M."/>
        </authorList>
    </citation>
    <scope>NUCLEOTIDE SEQUENCE [LARGE SCALE GENOMIC DNA]</scope>
    <source>
        <strain evidence="8">cv. Chinese Spring</strain>
    </source>
</reference>
<evidence type="ECO:0000256" key="4">
    <source>
        <dbReference type="ARBA" id="ARBA00022833"/>
    </source>
</evidence>
<evidence type="ECO:0000313" key="9">
    <source>
        <dbReference type="Proteomes" id="UP000019116"/>
    </source>
</evidence>
<dbReference type="Gramene" id="TraesWEE_scaffold_089474_01G000100.1">
    <property type="protein sequence ID" value="TraesWEE_scaffold_089474_01G000100.1"/>
    <property type="gene ID" value="TraesWEE_scaffold_089474_01G000100"/>
</dbReference>
<dbReference type="PANTHER" id="PTHR30096:SF11">
    <property type="entry name" value="EXTRADIOL RING-CLEAVAGE DIOXYGENASE CLASS III ENZYME SUBUNIT B DOMAIN-CONTAINING PROTEIN"/>
    <property type="match status" value="1"/>
</dbReference>
<dbReference type="Gramene" id="TraesCS3A02G387800.1">
    <property type="protein sequence ID" value="TraesCS3A02G387800.1"/>
    <property type="gene ID" value="TraesCS3A02G387800"/>
</dbReference>
<name>A0A3B6EM94_WHEAT</name>
<dbReference type="AlphaFoldDB" id="A0A3B6EM94"/>
<proteinExistence type="inferred from homology"/>
<dbReference type="SUPFAM" id="SSF53213">
    <property type="entry name" value="LigB-like"/>
    <property type="match status" value="1"/>
</dbReference>
<dbReference type="EnsemblPlants" id="TraesCS3A02G387800.1">
    <property type="protein sequence ID" value="TraesCS3A02G387800.1"/>
    <property type="gene ID" value="TraesCS3A02G387800"/>
</dbReference>
<evidence type="ECO:0000256" key="3">
    <source>
        <dbReference type="ARBA" id="ARBA00022723"/>
    </source>
</evidence>
<dbReference type="Gramene" id="TraesCAD_scaffold_103162_01G000300.1">
    <property type="protein sequence ID" value="TraesCAD_scaffold_103162_01G000300.1"/>
    <property type="gene ID" value="TraesCAD_scaffold_103162_01G000300"/>
</dbReference>
<dbReference type="Gramene" id="TraesLDM3A03G01472400.1">
    <property type="protein sequence ID" value="TraesLDM3A03G01472400.1"/>
    <property type="gene ID" value="TraesLDM3A03G01472400"/>
</dbReference>
<dbReference type="STRING" id="4565.A0A3B6EM94"/>
<evidence type="ECO:0000256" key="5">
    <source>
        <dbReference type="ARBA" id="ARBA00023002"/>
    </source>
</evidence>
<sequence>MRPPSTTIRGAISRGAAGDGAKPKPSPSHREGLCHRARRPLPAMDTFFLSHGSPAICIDERIPAHSFFKSWLPAAVAGAQAPRAVLVVSAHWETDAPAVNVVRGTNDTVHDLPGLPDELYKLRYPAPGAPGLARRTKELLEGAGFGPVSEEHGRGLDHGAWVPLMLMFPEADVPACQLSLQTGRDGAYHYNLGAALAPLRDEGVLVLGSGTATHNLSQLGPLDAPVPQWAADFDAWLRDALLDGRYEDVKRYKEKAPQAEVAHPSPEHIYPLHVALGAAGDEARAELIHHSWTNATFSYSSYRFTKKI</sequence>
<keyword evidence="9" id="KW-1185">Reference proteome</keyword>
<protein>
    <recommendedName>
        <fullName evidence="7">Extradiol ring-cleavage dioxygenase class III enzyme subunit B domain-containing protein</fullName>
    </recommendedName>
</protein>
<evidence type="ECO:0000256" key="2">
    <source>
        <dbReference type="ARBA" id="ARBA00007581"/>
    </source>
</evidence>
<dbReference type="GO" id="GO:0008198">
    <property type="term" value="F:ferrous iron binding"/>
    <property type="evidence" value="ECO:0007669"/>
    <property type="project" value="InterPro"/>
</dbReference>
<comment type="similarity">
    <text evidence="2">Belongs to the DODA-type extradiol aromatic ring-opening dioxygenase family.</text>
</comment>
<dbReference type="PIRSF" id="PIRSF006157">
    <property type="entry name" value="Doxgns_DODA"/>
    <property type="match status" value="1"/>
</dbReference>
<dbReference type="PANTHER" id="PTHR30096">
    <property type="entry name" value="4,5-DOPA DIOXYGENASE EXTRADIOL-LIKE PROTEIN"/>
    <property type="match status" value="1"/>
</dbReference>
<reference evidence="8" key="2">
    <citation type="submission" date="2018-10" db="UniProtKB">
        <authorList>
            <consortium name="EnsemblPlants"/>
        </authorList>
    </citation>
    <scope>IDENTIFICATION</scope>
</reference>
<dbReference type="SMR" id="A0A3B6EM94"/>
<dbReference type="InterPro" id="IPR004183">
    <property type="entry name" value="Xdiol_dOase_suB"/>
</dbReference>
<feature type="region of interest" description="Disordered" evidence="6">
    <location>
        <begin position="1"/>
        <end position="33"/>
    </location>
</feature>
<evidence type="ECO:0000256" key="6">
    <source>
        <dbReference type="SAM" id="MobiDB-lite"/>
    </source>
</evidence>
<keyword evidence="3" id="KW-0479">Metal-binding</keyword>
<dbReference type="InterPro" id="IPR014436">
    <property type="entry name" value="Extradiol_dOase_DODA"/>
</dbReference>